<accession>A0A1M4YRN1</accession>
<proteinExistence type="predicted"/>
<dbReference type="InterPro" id="IPR013249">
    <property type="entry name" value="RNA_pol_sigma70_r4_t2"/>
</dbReference>
<dbReference type="GO" id="GO:0016987">
    <property type="term" value="F:sigma factor activity"/>
    <property type="evidence" value="ECO:0007669"/>
    <property type="project" value="InterPro"/>
</dbReference>
<reference evidence="2 3" key="1">
    <citation type="submission" date="2016-11" db="EMBL/GenBank/DDBJ databases">
        <authorList>
            <person name="Jaros S."/>
            <person name="Januszkiewicz K."/>
            <person name="Wedrychowicz H."/>
        </authorList>
    </citation>
    <scope>NUCLEOTIDE SEQUENCE [LARGE SCALE GENOMIC DNA]</scope>
    <source>
        <strain evidence="2 3">DSM 16112</strain>
    </source>
</reference>
<sequence length="73" mass="8151">MLETLQEIGQVIMGLPGKGPQVFIHAVIQGMTEVEVSLELGLSTRMVRKHVAQGMLACMMLKAEYRRNQIEPL</sequence>
<evidence type="ECO:0000313" key="2">
    <source>
        <dbReference type="EMBL" id="SHF08519.1"/>
    </source>
</evidence>
<name>A0A1M4YRN1_9BURK</name>
<gene>
    <name evidence="2" type="ORF">SAMN02745117_01310</name>
</gene>
<evidence type="ECO:0000259" key="1">
    <source>
        <dbReference type="Pfam" id="PF08281"/>
    </source>
</evidence>
<dbReference type="STRING" id="1122156.SAMN02745117_01310"/>
<dbReference type="Gene3D" id="1.10.10.10">
    <property type="entry name" value="Winged helix-like DNA-binding domain superfamily/Winged helix DNA-binding domain"/>
    <property type="match status" value="1"/>
</dbReference>
<dbReference type="InterPro" id="IPR013324">
    <property type="entry name" value="RNA_pol_sigma_r3/r4-like"/>
</dbReference>
<feature type="domain" description="RNA polymerase sigma factor 70 region 4 type 2" evidence="1">
    <location>
        <begin position="6"/>
        <end position="58"/>
    </location>
</feature>
<organism evidence="2 3">
    <name type="scientific">Lampropedia hyalina DSM 16112</name>
    <dbReference type="NCBI Taxonomy" id="1122156"/>
    <lineage>
        <taxon>Bacteria</taxon>
        <taxon>Pseudomonadati</taxon>
        <taxon>Pseudomonadota</taxon>
        <taxon>Betaproteobacteria</taxon>
        <taxon>Burkholderiales</taxon>
        <taxon>Comamonadaceae</taxon>
        <taxon>Lampropedia</taxon>
    </lineage>
</organism>
<evidence type="ECO:0000313" key="3">
    <source>
        <dbReference type="Proteomes" id="UP000184327"/>
    </source>
</evidence>
<dbReference type="Pfam" id="PF08281">
    <property type="entry name" value="Sigma70_r4_2"/>
    <property type="match status" value="1"/>
</dbReference>
<dbReference type="RefSeq" id="WP_234971071.1">
    <property type="nucleotide sequence ID" value="NZ_FQUZ01000012.1"/>
</dbReference>
<protein>
    <submittedName>
        <fullName evidence="2">Sigma-70, region 4</fullName>
    </submittedName>
</protein>
<dbReference type="Proteomes" id="UP000184327">
    <property type="component" value="Unassembled WGS sequence"/>
</dbReference>
<dbReference type="GO" id="GO:0006352">
    <property type="term" value="P:DNA-templated transcription initiation"/>
    <property type="evidence" value="ECO:0007669"/>
    <property type="project" value="InterPro"/>
</dbReference>
<keyword evidence="3" id="KW-1185">Reference proteome</keyword>
<dbReference type="AlphaFoldDB" id="A0A1M4YRN1"/>
<dbReference type="GO" id="GO:0003677">
    <property type="term" value="F:DNA binding"/>
    <property type="evidence" value="ECO:0007669"/>
    <property type="project" value="InterPro"/>
</dbReference>
<dbReference type="InterPro" id="IPR036388">
    <property type="entry name" value="WH-like_DNA-bd_sf"/>
</dbReference>
<dbReference type="SUPFAM" id="SSF88659">
    <property type="entry name" value="Sigma3 and sigma4 domains of RNA polymerase sigma factors"/>
    <property type="match status" value="1"/>
</dbReference>
<dbReference type="EMBL" id="FQUZ01000012">
    <property type="protein sequence ID" value="SHF08519.1"/>
    <property type="molecule type" value="Genomic_DNA"/>
</dbReference>